<proteinExistence type="predicted"/>
<protein>
    <recommendedName>
        <fullName evidence="2">Peptidase M28 domain-containing protein</fullName>
    </recommendedName>
</protein>
<sequence>MNPSRFRMLTAALDMAQCERDAMKLYELEKSVCHRDFNDSSRFCVKMLENAGFSQVRRMAVKADGVSSALDCVMPQAWDRTGRAKLTLTDPDLPDAFRTLADTESQPLALVTWSGGTPPAGIAAELIDGSGFTAERDFRRATGKFVLLDCNPGAYSDFARAGALGLACYVEADAELCPDDIRWMNGQGRFGWYHLKDDPRIPLFALTPAIGRWLKRLLAERRLHVHATAPVNIYDGAIYTVTGLIPGRSRREVALFAHLYEPFPADDANGAAGAAAIGRALTDLIRRNRLPPLEKGLRVVLSMERYGFAHYLAAPARRQRIQCALNLDSTGHLSYRRLGIPLVSRQSSYALPFFGELLLDELIQEFDPALRYAAAPGNLSDDTFGCDPLLGVPTNWLKSESPGCHHHTGALFHDVDWELTRRMLAIDAAYAAILTGGPAEAAAYAMRIRHRAAAEYRREADRIAATVQHHESSPSKAYFQLRQFADYQRRRLLSLNRFVRKQLTGAATLRQIFVLPQNLPSAAVSAATSAAEITAARLVVTRRNVPAPFSLGRIPAAERRKFPGPLPGLFEFSLFDGKRTLFDVARIAEYVLGRPCTPETLHSAVNYLRYLERYGYLTLSELR</sequence>
<evidence type="ECO:0000313" key="1">
    <source>
        <dbReference type="EMBL" id="MPM44956.1"/>
    </source>
</evidence>
<dbReference type="Gene3D" id="3.40.630.10">
    <property type="entry name" value="Zn peptidases"/>
    <property type="match status" value="1"/>
</dbReference>
<reference evidence="1" key="1">
    <citation type="submission" date="2019-08" db="EMBL/GenBank/DDBJ databases">
        <authorList>
            <person name="Kucharzyk K."/>
            <person name="Murdoch R.W."/>
            <person name="Higgins S."/>
            <person name="Loffler F."/>
        </authorList>
    </citation>
    <scope>NUCLEOTIDE SEQUENCE</scope>
</reference>
<dbReference type="AlphaFoldDB" id="A0A644ZW71"/>
<dbReference type="EMBL" id="VSSQ01010683">
    <property type="protein sequence ID" value="MPM44956.1"/>
    <property type="molecule type" value="Genomic_DNA"/>
</dbReference>
<accession>A0A644ZW71</accession>
<name>A0A644ZW71_9ZZZZ</name>
<comment type="caution">
    <text evidence="1">The sequence shown here is derived from an EMBL/GenBank/DDBJ whole genome shotgun (WGS) entry which is preliminary data.</text>
</comment>
<organism evidence="1">
    <name type="scientific">bioreactor metagenome</name>
    <dbReference type="NCBI Taxonomy" id="1076179"/>
    <lineage>
        <taxon>unclassified sequences</taxon>
        <taxon>metagenomes</taxon>
        <taxon>ecological metagenomes</taxon>
    </lineage>
</organism>
<gene>
    <name evidence="1" type="ORF">SDC9_91640</name>
</gene>
<evidence type="ECO:0008006" key="2">
    <source>
        <dbReference type="Google" id="ProtNLM"/>
    </source>
</evidence>